<organism evidence="1 2">
    <name type="scientific">Acaryochloris marina (strain MBIC 11017)</name>
    <dbReference type="NCBI Taxonomy" id="329726"/>
    <lineage>
        <taxon>Bacteria</taxon>
        <taxon>Bacillati</taxon>
        <taxon>Cyanobacteriota</taxon>
        <taxon>Cyanophyceae</taxon>
        <taxon>Acaryochloridales</taxon>
        <taxon>Acaryochloridaceae</taxon>
        <taxon>Acaryochloris</taxon>
    </lineage>
</organism>
<dbReference type="Proteomes" id="UP000000268">
    <property type="component" value="Chromosome"/>
</dbReference>
<protein>
    <submittedName>
        <fullName evidence="1">Uncharacterized protein</fullName>
    </submittedName>
</protein>
<proteinExistence type="predicted"/>
<reference evidence="1 2" key="1">
    <citation type="journal article" date="2008" name="Proc. Natl. Acad. Sci. U.S.A.">
        <title>Niche adaptation and genome expansion in the chlorophyll d-producing cyanobacterium Acaryochloris marina.</title>
        <authorList>
            <person name="Swingley W.D."/>
            <person name="Chen M."/>
            <person name="Cheung P.C."/>
            <person name="Conrad A.L."/>
            <person name="Dejesa L.C."/>
            <person name="Hao J."/>
            <person name="Honchak B.M."/>
            <person name="Karbach L.E."/>
            <person name="Kurdoglu A."/>
            <person name="Lahiri S."/>
            <person name="Mastrian S.D."/>
            <person name="Miyashita H."/>
            <person name="Page L."/>
            <person name="Ramakrishna P."/>
            <person name="Satoh S."/>
            <person name="Sattley W.M."/>
            <person name="Shimada Y."/>
            <person name="Taylor H.L."/>
            <person name="Tomo T."/>
            <person name="Tsuchiya T."/>
            <person name="Wang Z.T."/>
            <person name="Raymond J."/>
            <person name="Mimuro M."/>
            <person name="Blankenship R.E."/>
            <person name="Touchman J.W."/>
        </authorList>
    </citation>
    <scope>NUCLEOTIDE SEQUENCE [LARGE SCALE GENOMIC DNA]</scope>
    <source>
        <strain evidence="2">MBIC 11017</strain>
    </source>
</reference>
<gene>
    <name evidence="1" type="ordered locus">AM1_4388</name>
</gene>
<dbReference type="EMBL" id="CP000828">
    <property type="protein sequence ID" value="ABW29367.1"/>
    <property type="molecule type" value="Genomic_DNA"/>
</dbReference>
<keyword evidence="2" id="KW-1185">Reference proteome</keyword>
<accession>B0CEX0</accession>
<evidence type="ECO:0000313" key="2">
    <source>
        <dbReference type="Proteomes" id="UP000000268"/>
    </source>
</evidence>
<dbReference type="STRING" id="329726.AM1_4388"/>
<dbReference type="HOGENOM" id="CLU_3323242_0_0_3"/>
<dbReference type="AlphaFoldDB" id="B0CEX0"/>
<dbReference type="KEGG" id="amr:AM1_4388"/>
<evidence type="ECO:0000313" key="1">
    <source>
        <dbReference type="EMBL" id="ABW29367.1"/>
    </source>
</evidence>
<name>B0CEX0_ACAM1</name>
<sequence>MNVLLGMFVIMLEPILLTGTAASVAQGIGKLICSLPRK</sequence>